<keyword evidence="2" id="KW-1185">Reference proteome</keyword>
<accession>A0ACC2FY45</accession>
<proteinExistence type="predicted"/>
<dbReference type="EMBL" id="CM055747">
    <property type="protein sequence ID" value="KAJ7996268.1"/>
    <property type="molecule type" value="Genomic_DNA"/>
</dbReference>
<dbReference type="Proteomes" id="UP001157502">
    <property type="component" value="Chromosome 20"/>
</dbReference>
<sequence>MVYEKMGDLGKKDNVLITETNDVSLRSVTTCMDPYEQSVKYMESHNILQIFQEITENLVFYKPEDPLQFMLEQIQLKIREMESNAKPEKKE</sequence>
<organism evidence="1 2">
    <name type="scientific">Dallia pectoralis</name>
    <name type="common">Alaska blackfish</name>
    <dbReference type="NCBI Taxonomy" id="75939"/>
    <lineage>
        <taxon>Eukaryota</taxon>
        <taxon>Metazoa</taxon>
        <taxon>Chordata</taxon>
        <taxon>Craniata</taxon>
        <taxon>Vertebrata</taxon>
        <taxon>Euteleostomi</taxon>
        <taxon>Actinopterygii</taxon>
        <taxon>Neopterygii</taxon>
        <taxon>Teleostei</taxon>
        <taxon>Protacanthopterygii</taxon>
        <taxon>Esociformes</taxon>
        <taxon>Umbridae</taxon>
        <taxon>Dallia</taxon>
    </lineage>
</organism>
<evidence type="ECO:0000313" key="1">
    <source>
        <dbReference type="EMBL" id="KAJ7996268.1"/>
    </source>
</evidence>
<name>A0ACC2FY45_DALPE</name>
<evidence type="ECO:0000313" key="2">
    <source>
        <dbReference type="Proteomes" id="UP001157502"/>
    </source>
</evidence>
<comment type="caution">
    <text evidence="1">The sequence shown here is derived from an EMBL/GenBank/DDBJ whole genome shotgun (WGS) entry which is preliminary data.</text>
</comment>
<gene>
    <name evidence="1" type="ORF">DPEC_G00235330</name>
</gene>
<protein>
    <submittedName>
        <fullName evidence="1">Uncharacterized protein</fullName>
    </submittedName>
</protein>
<reference evidence="1" key="1">
    <citation type="submission" date="2021-05" db="EMBL/GenBank/DDBJ databases">
        <authorList>
            <person name="Pan Q."/>
            <person name="Jouanno E."/>
            <person name="Zahm M."/>
            <person name="Klopp C."/>
            <person name="Cabau C."/>
            <person name="Louis A."/>
            <person name="Berthelot C."/>
            <person name="Parey E."/>
            <person name="Roest Crollius H."/>
            <person name="Montfort J."/>
            <person name="Robinson-Rechavi M."/>
            <person name="Bouchez O."/>
            <person name="Lampietro C."/>
            <person name="Lopez Roques C."/>
            <person name="Donnadieu C."/>
            <person name="Postlethwait J."/>
            <person name="Bobe J."/>
            <person name="Dillon D."/>
            <person name="Chandos A."/>
            <person name="von Hippel F."/>
            <person name="Guiguen Y."/>
        </authorList>
    </citation>
    <scope>NUCLEOTIDE SEQUENCE</scope>
    <source>
        <strain evidence="1">YG-Jan2019</strain>
    </source>
</reference>